<dbReference type="RefSeq" id="XP_016494182.1">
    <property type="nucleotide sequence ID" value="XM_016638696.1"/>
</dbReference>
<evidence type="ECO:0008006" key="2">
    <source>
        <dbReference type="Google" id="ProtNLM"/>
    </source>
</evidence>
<dbReference type="KEGG" id="nta:107813421"/>
<proteinExistence type="predicted"/>
<dbReference type="InterPro" id="IPR052343">
    <property type="entry name" value="Retrotransposon-Effector_Assoc"/>
</dbReference>
<reference evidence="1" key="1">
    <citation type="submission" date="2025-08" db="UniProtKB">
        <authorList>
            <consortium name="RefSeq"/>
        </authorList>
    </citation>
    <scope>IDENTIFICATION</scope>
</reference>
<dbReference type="STRING" id="4097.A0A1S4BZ50"/>
<sequence>MEEARNEIRRVQSQMQHNYTDTMQDERNALQKLEKWSMIEESIMKQKARAKWIQLGDANIKYFAAVMKERKHGNQIKELTTMDGKKINKPAKVKEKIIRFYKSLMGTTAKRLTTINRTVMNKGPMLTQEQRLTLCKEVTKYEVFEGLKGIGDDKAPRIDGYSVVFFKRAWHIIGSEVTTAIQDFFSTGRLYRAINCTTITLIPKGLRQGDPISPFLFAIAMEYLSRILKEMAERKQYHYHPRYASRLQANIGKNSIYFGGGGATSPRADAANIRIYKRNVTFQISGSSTVNKEANNDTMAARH</sequence>
<gene>
    <name evidence="1" type="primary">LOC107813421</name>
</gene>
<dbReference type="PANTHER" id="PTHR46890:SF48">
    <property type="entry name" value="RNA-DIRECTED DNA POLYMERASE"/>
    <property type="match status" value="1"/>
</dbReference>
<dbReference type="AlphaFoldDB" id="A0A1S4BZ50"/>
<evidence type="ECO:0000313" key="1">
    <source>
        <dbReference type="RefSeq" id="XP_016494182.1"/>
    </source>
</evidence>
<accession>A0A1S4BZ50</accession>
<name>A0A1S4BZ50_TOBAC</name>
<dbReference type="PaxDb" id="4097-A0A1S4BZ50"/>
<dbReference type="PANTHER" id="PTHR46890">
    <property type="entry name" value="NON-LTR RETROLELEMENT REVERSE TRANSCRIPTASE-LIKE PROTEIN-RELATED"/>
    <property type="match status" value="1"/>
</dbReference>
<protein>
    <recommendedName>
        <fullName evidence="2">Reverse transcriptase domain-containing protein</fullName>
    </recommendedName>
</protein>
<dbReference type="OrthoDB" id="1259371at2759"/>
<organism evidence="1">
    <name type="scientific">Nicotiana tabacum</name>
    <name type="common">Common tobacco</name>
    <dbReference type="NCBI Taxonomy" id="4097"/>
    <lineage>
        <taxon>Eukaryota</taxon>
        <taxon>Viridiplantae</taxon>
        <taxon>Streptophyta</taxon>
        <taxon>Embryophyta</taxon>
        <taxon>Tracheophyta</taxon>
        <taxon>Spermatophyta</taxon>
        <taxon>Magnoliopsida</taxon>
        <taxon>eudicotyledons</taxon>
        <taxon>Gunneridae</taxon>
        <taxon>Pentapetalae</taxon>
        <taxon>asterids</taxon>
        <taxon>lamiids</taxon>
        <taxon>Solanales</taxon>
        <taxon>Solanaceae</taxon>
        <taxon>Nicotianoideae</taxon>
        <taxon>Nicotianeae</taxon>
        <taxon>Nicotiana</taxon>
    </lineage>
</organism>